<dbReference type="EMBL" id="QPFP01000020">
    <property type="protein sequence ID" value="TEB31008.1"/>
    <property type="molecule type" value="Genomic_DNA"/>
</dbReference>
<evidence type="ECO:0000313" key="2">
    <source>
        <dbReference type="EMBL" id="TEB31008.1"/>
    </source>
</evidence>
<feature type="compositionally biased region" description="Low complexity" evidence="1">
    <location>
        <begin position="248"/>
        <end position="263"/>
    </location>
</feature>
<feature type="compositionally biased region" description="Polar residues" evidence="1">
    <location>
        <begin position="86"/>
        <end position="100"/>
    </location>
</feature>
<feature type="compositionally biased region" description="Basic and acidic residues" evidence="1">
    <location>
        <begin position="7"/>
        <end position="18"/>
    </location>
</feature>
<keyword evidence="3" id="KW-1185">Reference proteome</keyword>
<feature type="compositionally biased region" description="Polar residues" evidence="1">
    <location>
        <begin position="166"/>
        <end position="182"/>
    </location>
</feature>
<gene>
    <name evidence="2" type="ORF">FA13DRAFT_1791736</name>
</gene>
<feature type="compositionally biased region" description="Basic and acidic residues" evidence="1">
    <location>
        <begin position="218"/>
        <end position="233"/>
    </location>
</feature>
<sequence length="302" mass="31334">MAEDDLDGRNSRPNDYPRDIAPPGASDDATSWEPKNSSGVVVVLSIAAPDSNAAPSAPPSHTTTTVIVAPGAAADGTRAVPAQSPVFPSSTTPVAASTDQRPPWRLHVSRNPSSLGLRNMLGNAVTTLGHTQAPASSRPPASQTTPAQTSAQSPSPQSAPSQFSAGQHQTEQSASRKASGPTQAPDGTHAGSVPSDYDKFVGTIDPVQAARIVSSKDQFEFHRSQNRRFRDELEAAETPQGYKSGYESDTSSMGSTTTSTDSNMSKRDSLYTMYTKGWNSKHNQGDGGAGGAGSAGAVVQVL</sequence>
<organism evidence="2 3">
    <name type="scientific">Coprinellus micaceus</name>
    <name type="common">Glistening ink-cap mushroom</name>
    <name type="synonym">Coprinus micaceus</name>
    <dbReference type="NCBI Taxonomy" id="71717"/>
    <lineage>
        <taxon>Eukaryota</taxon>
        <taxon>Fungi</taxon>
        <taxon>Dikarya</taxon>
        <taxon>Basidiomycota</taxon>
        <taxon>Agaricomycotina</taxon>
        <taxon>Agaricomycetes</taxon>
        <taxon>Agaricomycetidae</taxon>
        <taxon>Agaricales</taxon>
        <taxon>Agaricineae</taxon>
        <taxon>Psathyrellaceae</taxon>
        <taxon>Coprinellus</taxon>
    </lineage>
</organism>
<accession>A0A4Y7TAQ6</accession>
<comment type="caution">
    <text evidence="2">The sequence shown here is derived from an EMBL/GenBank/DDBJ whole genome shotgun (WGS) entry which is preliminary data.</text>
</comment>
<protein>
    <submittedName>
        <fullName evidence="2">Uncharacterized protein</fullName>
    </submittedName>
</protein>
<feature type="region of interest" description="Disordered" evidence="1">
    <location>
        <begin position="218"/>
        <end position="267"/>
    </location>
</feature>
<name>A0A4Y7TAQ6_COPMI</name>
<feature type="region of interest" description="Disordered" evidence="1">
    <location>
        <begin position="130"/>
        <end position="199"/>
    </location>
</feature>
<proteinExistence type="predicted"/>
<feature type="region of interest" description="Disordered" evidence="1">
    <location>
        <begin position="76"/>
        <end position="118"/>
    </location>
</feature>
<reference evidence="2 3" key="1">
    <citation type="journal article" date="2019" name="Nat. Ecol. Evol.">
        <title>Megaphylogeny resolves global patterns of mushroom evolution.</title>
        <authorList>
            <person name="Varga T."/>
            <person name="Krizsan K."/>
            <person name="Foldi C."/>
            <person name="Dima B."/>
            <person name="Sanchez-Garcia M."/>
            <person name="Sanchez-Ramirez S."/>
            <person name="Szollosi G.J."/>
            <person name="Szarkandi J.G."/>
            <person name="Papp V."/>
            <person name="Albert L."/>
            <person name="Andreopoulos W."/>
            <person name="Angelini C."/>
            <person name="Antonin V."/>
            <person name="Barry K.W."/>
            <person name="Bougher N.L."/>
            <person name="Buchanan P."/>
            <person name="Buyck B."/>
            <person name="Bense V."/>
            <person name="Catcheside P."/>
            <person name="Chovatia M."/>
            <person name="Cooper J."/>
            <person name="Damon W."/>
            <person name="Desjardin D."/>
            <person name="Finy P."/>
            <person name="Geml J."/>
            <person name="Haridas S."/>
            <person name="Hughes K."/>
            <person name="Justo A."/>
            <person name="Karasinski D."/>
            <person name="Kautmanova I."/>
            <person name="Kiss B."/>
            <person name="Kocsube S."/>
            <person name="Kotiranta H."/>
            <person name="LaButti K.M."/>
            <person name="Lechner B.E."/>
            <person name="Liimatainen K."/>
            <person name="Lipzen A."/>
            <person name="Lukacs Z."/>
            <person name="Mihaltcheva S."/>
            <person name="Morgado L.N."/>
            <person name="Niskanen T."/>
            <person name="Noordeloos M.E."/>
            <person name="Ohm R.A."/>
            <person name="Ortiz-Santana B."/>
            <person name="Ovrebo C."/>
            <person name="Racz N."/>
            <person name="Riley R."/>
            <person name="Savchenko A."/>
            <person name="Shiryaev A."/>
            <person name="Soop K."/>
            <person name="Spirin V."/>
            <person name="Szebenyi C."/>
            <person name="Tomsovsky M."/>
            <person name="Tulloss R.E."/>
            <person name="Uehling J."/>
            <person name="Grigoriev I.V."/>
            <person name="Vagvolgyi C."/>
            <person name="Papp T."/>
            <person name="Martin F.M."/>
            <person name="Miettinen O."/>
            <person name="Hibbett D.S."/>
            <person name="Nagy L.G."/>
        </authorList>
    </citation>
    <scope>NUCLEOTIDE SEQUENCE [LARGE SCALE GENOMIC DNA]</scope>
    <source>
        <strain evidence="2 3">FP101781</strain>
    </source>
</reference>
<feature type="region of interest" description="Disordered" evidence="1">
    <location>
        <begin position="1"/>
        <end position="34"/>
    </location>
</feature>
<dbReference type="Proteomes" id="UP000298030">
    <property type="component" value="Unassembled WGS sequence"/>
</dbReference>
<dbReference type="AlphaFoldDB" id="A0A4Y7TAQ6"/>
<evidence type="ECO:0000313" key="3">
    <source>
        <dbReference type="Proteomes" id="UP000298030"/>
    </source>
</evidence>
<evidence type="ECO:0000256" key="1">
    <source>
        <dbReference type="SAM" id="MobiDB-lite"/>
    </source>
</evidence>
<feature type="compositionally biased region" description="Low complexity" evidence="1">
    <location>
        <begin position="139"/>
        <end position="165"/>
    </location>
</feature>